<dbReference type="AlphaFoldDB" id="A0A5J9SUX1"/>
<comment type="caution">
    <text evidence="2">The sequence shown here is derived from an EMBL/GenBank/DDBJ whole genome shotgun (WGS) entry which is preliminary data.</text>
</comment>
<sequence length="73" mass="7704">MARSCACGEPIREEDLEAPLLDLEEGTGHGHTAAPPQPTPPPPPGDATESDVAMEKAFGKMIRCTARTMLMGN</sequence>
<dbReference type="Gramene" id="TVU02791">
    <property type="protein sequence ID" value="TVU02791"/>
    <property type="gene ID" value="EJB05_51706"/>
</dbReference>
<name>A0A5J9SUX1_9POAL</name>
<protein>
    <submittedName>
        <fullName evidence="2">Uncharacterized protein</fullName>
    </submittedName>
</protein>
<feature type="compositionally biased region" description="Acidic residues" evidence="1">
    <location>
        <begin position="12"/>
        <end position="25"/>
    </location>
</feature>
<gene>
    <name evidence="3" type="ORF">EJB05_28770</name>
    <name evidence="2" type="ORF">EJB05_51706</name>
</gene>
<evidence type="ECO:0000313" key="3">
    <source>
        <dbReference type="EMBL" id="TVU26233.1"/>
    </source>
</evidence>
<evidence type="ECO:0000256" key="1">
    <source>
        <dbReference type="SAM" id="MobiDB-lite"/>
    </source>
</evidence>
<dbReference type="EMBL" id="RWGY01000013">
    <property type="protein sequence ID" value="TVU26233.1"/>
    <property type="molecule type" value="Genomic_DNA"/>
</dbReference>
<evidence type="ECO:0000313" key="2">
    <source>
        <dbReference type="EMBL" id="TVU02791.1"/>
    </source>
</evidence>
<feature type="region of interest" description="Disordered" evidence="1">
    <location>
        <begin position="1"/>
        <end position="50"/>
    </location>
</feature>
<evidence type="ECO:0000313" key="4">
    <source>
        <dbReference type="Proteomes" id="UP000324897"/>
    </source>
</evidence>
<organism evidence="2 4">
    <name type="scientific">Eragrostis curvula</name>
    <name type="common">weeping love grass</name>
    <dbReference type="NCBI Taxonomy" id="38414"/>
    <lineage>
        <taxon>Eukaryota</taxon>
        <taxon>Viridiplantae</taxon>
        <taxon>Streptophyta</taxon>
        <taxon>Embryophyta</taxon>
        <taxon>Tracheophyta</taxon>
        <taxon>Spermatophyta</taxon>
        <taxon>Magnoliopsida</taxon>
        <taxon>Liliopsida</taxon>
        <taxon>Poales</taxon>
        <taxon>Poaceae</taxon>
        <taxon>PACMAD clade</taxon>
        <taxon>Chloridoideae</taxon>
        <taxon>Eragrostideae</taxon>
        <taxon>Eragrostidinae</taxon>
        <taxon>Eragrostis</taxon>
    </lineage>
</organism>
<dbReference type="Gramene" id="TVU26233">
    <property type="protein sequence ID" value="TVU26233"/>
    <property type="gene ID" value="EJB05_28770"/>
</dbReference>
<dbReference type="Proteomes" id="UP000324897">
    <property type="component" value="Chromosome 2"/>
</dbReference>
<reference evidence="2 4" key="1">
    <citation type="journal article" date="2019" name="Sci. Rep.">
        <title>A high-quality genome of Eragrostis curvula grass provides insights into Poaceae evolution and supports new strategies to enhance forage quality.</title>
        <authorList>
            <person name="Carballo J."/>
            <person name="Santos B.A.C.M."/>
            <person name="Zappacosta D."/>
            <person name="Garbus I."/>
            <person name="Selva J.P."/>
            <person name="Gallo C.A."/>
            <person name="Diaz A."/>
            <person name="Albertini E."/>
            <person name="Caccamo M."/>
            <person name="Echenique V."/>
        </authorList>
    </citation>
    <scope>NUCLEOTIDE SEQUENCE [LARGE SCALE GENOMIC DNA]</scope>
    <source>
        <strain evidence="4">cv. Victoria</strain>
        <tissue evidence="2">Leaf</tissue>
    </source>
</reference>
<feature type="compositionally biased region" description="Pro residues" evidence="1">
    <location>
        <begin position="35"/>
        <end position="45"/>
    </location>
</feature>
<accession>A0A5J9SUX1</accession>
<proteinExistence type="predicted"/>
<keyword evidence="4" id="KW-1185">Reference proteome</keyword>
<dbReference type="EMBL" id="RWGY01000276">
    <property type="protein sequence ID" value="TVU02791.1"/>
    <property type="molecule type" value="Genomic_DNA"/>
</dbReference>